<dbReference type="PANTHER" id="PTHR22939">
    <property type="entry name" value="SERINE PROTEASE FAMILY S1C HTRA-RELATED"/>
    <property type="match status" value="1"/>
</dbReference>
<dbReference type="PANTHER" id="PTHR22939:SF129">
    <property type="entry name" value="SERINE PROTEASE HTRA2, MITOCHONDRIAL"/>
    <property type="match status" value="1"/>
</dbReference>
<dbReference type="PRINTS" id="PR00834">
    <property type="entry name" value="PROTEASES2C"/>
</dbReference>
<dbReference type="InterPro" id="IPR036034">
    <property type="entry name" value="PDZ_sf"/>
</dbReference>
<gene>
    <name evidence="7" type="ORF">ACFOEN_12810</name>
</gene>
<dbReference type="InterPro" id="IPR009003">
    <property type="entry name" value="Peptidase_S1_PA"/>
</dbReference>
<evidence type="ECO:0000313" key="7">
    <source>
        <dbReference type="EMBL" id="MFC3148505.1"/>
    </source>
</evidence>
<dbReference type="InterPro" id="IPR001478">
    <property type="entry name" value="PDZ"/>
</dbReference>
<dbReference type="Gene3D" id="2.40.10.120">
    <property type="match status" value="1"/>
</dbReference>
<name>A0ABV7H8Q0_9BURK</name>
<dbReference type="Pfam" id="PF13180">
    <property type="entry name" value="PDZ_2"/>
    <property type="match status" value="1"/>
</dbReference>
<accession>A0ABV7H8Q0</accession>
<dbReference type="EC" id="3.4.21.-" evidence="7"/>
<evidence type="ECO:0000256" key="3">
    <source>
        <dbReference type="ARBA" id="ARBA00022801"/>
    </source>
</evidence>
<dbReference type="Gene3D" id="2.30.42.10">
    <property type="match status" value="1"/>
</dbReference>
<dbReference type="SUPFAM" id="SSF50494">
    <property type="entry name" value="Trypsin-like serine proteases"/>
    <property type="match status" value="1"/>
</dbReference>
<dbReference type="Proteomes" id="UP001595556">
    <property type="component" value="Unassembled WGS sequence"/>
</dbReference>
<dbReference type="InterPro" id="IPR001940">
    <property type="entry name" value="Peptidase_S1C"/>
</dbReference>
<evidence type="ECO:0000256" key="1">
    <source>
        <dbReference type="ARBA" id="ARBA00010541"/>
    </source>
</evidence>
<dbReference type="SMART" id="SM00228">
    <property type="entry name" value="PDZ"/>
    <property type="match status" value="1"/>
</dbReference>
<protein>
    <submittedName>
        <fullName evidence="7">S1C family serine protease</fullName>
        <ecNumber evidence="7">3.4.21.-</ecNumber>
    </submittedName>
</protein>
<keyword evidence="5" id="KW-0732">Signal</keyword>
<comment type="similarity">
    <text evidence="1">Belongs to the peptidase S1C family.</text>
</comment>
<feature type="signal peptide" evidence="5">
    <location>
        <begin position="1"/>
        <end position="28"/>
    </location>
</feature>
<keyword evidence="8" id="KW-1185">Reference proteome</keyword>
<keyword evidence="3 7" id="KW-0378">Hydrolase</keyword>
<dbReference type="SUPFAM" id="SSF50156">
    <property type="entry name" value="PDZ domain-like"/>
    <property type="match status" value="1"/>
</dbReference>
<evidence type="ECO:0000256" key="4">
    <source>
        <dbReference type="ARBA" id="ARBA00022825"/>
    </source>
</evidence>
<reference evidence="8" key="1">
    <citation type="journal article" date="2019" name="Int. J. Syst. Evol. Microbiol.">
        <title>The Global Catalogue of Microorganisms (GCM) 10K type strain sequencing project: providing services to taxonomists for standard genome sequencing and annotation.</title>
        <authorList>
            <consortium name="The Broad Institute Genomics Platform"/>
            <consortium name="The Broad Institute Genome Sequencing Center for Infectious Disease"/>
            <person name="Wu L."/>
            <person name="Ma J."/>
        </authorList>
    </citation>
    <scope>NUCLEOTIDE SEQUENCE [LARGE SCALE GENOMIC DNA]</scope>
    <source>
        <strain evidence="8">KCTC 52168</strain>
    </source>
</reference>
<keyword evidence="4" id="KW-0720">Serine protease</keyword>
<feature type="domain" description="PDZ" evidence="6">
    <location>
        <begin position="241"/>
        <end position="299"/>
    </location>
</feature>
<dbReference type="RefSeq" id="WP_377304532.1">
    <property type="nucleotide sequence ID" value="NZ_CP180191.1"/>
</dbReference>
<evidence type="ECO:0000259" key="6">
    <source>
        <dbReference type="PROSITE" id="PS50106"/>
    </source>
</evidence>
<dbReference type="GO" id="GO:0006508">
    <property type="term" value="P:proteolysis"/>
    <property type="evidence" value="ECO:0007669"/>
    <property type="project" value="UniProtKB-KW"/>
</dbReference>
<dbReference type="PROSITE" id="PS50106">
    <property type="entry name" value="PDZ"/>
    <property type="match status" value="1"/>
</dbReference>
<comment type="caution">
    <text evidence="7">The sequence shown here is derived from an EMBL/GenBank/DDBJ whole genome shotgun (WGS) entry which is preliminary data.</text>
</comment>
<keyword evidence="2 7" id="KW-0645">Protease</keyword>
<dbReference type="GO" id="GO:0008233">
    <property type="term" value="F:peptidase activity"/>
    <property type="evidence" value="ECO:0007669"/>
    <property type="project" value="UniProtKB-KW"/>
</dbReference>
<feature type="chain" id="PRO_5046201796" evidence="5">
    <location>
        <begin position="29"/>
        <end position="346"/>
    </location>
</feature>
<evidence type="ECO:0000313" key="8">
    <source>
        <dbReference type="Proteomes" id="UP001595556"/>
    </source>
</evidence>
<proteinExistence type="inferred from homology"/>
<sequence length="346" mass="36798">MMAQSLTRWLAAACLFTAAVLVSSPALAQRGPSIPGAPPVMSTLDPALAARLKDSVVFLRVEVNDNAVSSETLGTERGGTGVLIGPNTVLTVGYLLLEAERVQVMGPDGKVSPATRVGYDQATGLGVVRTLLPIKGTPLELGDSDKIEANARLLTIGAGEPEAFELGVISREAFIAPWEYALDRAIYTFPPVNNWSGAALVNGEGKLVGIGSMLLERTRGSNIPGNMYVPTDLVKPLLKDLVERGRASGPARGWLGMSVQETAGNLIVSRVTRGSPADGAGIRQGDILLGVAGQKVDDLQDYYRKLWAAGPAGTEVTLRMLVAREMREIKLRSIDRADFNRARDLQ</sequence>
<dbReference type="EMBL" id="JBHRTI010000007">
    <property type="protein sequence ID" value="MFC3148505.1"/>
    <property type="molecule type" value="Genomic_DNA"/>
</dbReference>
<evidence type="ECO:0000256" key="2">
    <source>
        <dbReference type="ARBA" id="ARBA00022670"/>
    </source>
</evidence>
<evidence type="ECO:0000256" key="5">
    <source>
        <dbReference type="SAM" id="SignalP"/>
    </source>
</evidence>
<organism evidence="7 8">
    <name type="scientific">Piscinibacterium candidicorallinum</name>
    <dbReference type="NCBI Taxonomy" id="1793872"/>
    <lineage>
        <taxon>Bacteria</taxon>
        <taxon>Pseudomonadati</taxon>
        <taxon>Pseudomonadota</taxon>
        <taxon>Betaproteobacteria</taxon>
        <taxon>Burkholderiales</taxon>
        <taxon>Piscinibacterium</taxon>
    </lineage>
</organism>
<dbReference type="Pfam" id="PF13365">
    <property type="entry name" value="Trypsin_2"/>
    <property type="match status" value="1"/>
</dbReference>